<comment type="caution">
    <text evidence="11">The sequence shown here is derived from an EMBL/GenBank/DDBJ whole genome shotgun (WGS) entry which is preliminary data.</text>
</comment>
<dbReference type="InterPro" id="IPR046483">
    <property type="entry name" value="DUF6576"/>
</dbReference>
<name>A0AAW9SEZ4_9BACT</name>
<evidence type="ECO:0000256" key="4">
    <source>
        <dbReference type="ARBA" id="ARBA00022801"/>
    </source>
</evidence>
<feature type="transmembrane region" description="Helical" evidence="8">
    <location>
        <begin position="20"/>
        <end position="40"/>
    </location>
</feature>
<accession>A0AAW9SEZ4</accession>
<keyword evidence="12" id="KW-1185">Reference proteome</keyword>
<dbReference type="GO" id="GO:0004252">
    <property type="term" value="F:serine-type endopeptidase activity"/>
    <property type="evidence" value="ECO:0007669"/>
    <property type="project" value="InterPro"/>
</dbReference>
<evidence type="ECO:0000313" key="12">
    <source>
        <dbReference type="Proteomes" id="UP001403385"/>
    </source>
</evidence>
<dbReference type="Pfam" id="PF01694">
    <property type="entry name" value="Rhomboid"/>
    <property type="match status" value="1"/>
</dbReference>
<dbReference type="InterPro" id="IPR050925">
    <property type="entry name" value="Rhomboid_protease_S54"/>
</dbReference>
<evidence type="ECO:0000256" key="8">
    <source>
        <dbReference type="SAM" id="Phobius"/>
    </source>
</evidence>
<sequence>MKSFIDDFKYTWNRPNNGLMRLIIINASVFVTVNLIFVIAKISGSGPFYDKIINLLSISPSINEFITTPWTLFTYFFTHEGFFHVLFNMLVLYWFGMIFDEFLGNRKLVALYIWGGIAGGLAYLVMSNLVEYFSAHAGSGMVGASASVDAIVIGAATLVPEYRISLLLLGPVRIKYIAAVVVFMSIIGLGGGNVGGNVAHLGGALMGFLFILQMRKGHDWSKPVWAVLDWVSNLFKPKPKIHVSYRKNSGKKSKRNNHHSDEPDQAVIDAILDKISESGYEKLTAEEKHILFKASQKKEEN</sequence>
<comment type="subcellular location">
    <subcellularLocation>
        <location evidence="1">Membrane</location>
        <topology evidence="1">Multi-pass membrane protein</topology>
    </subcellularLocation>
</comment>
<dbReference type="InterPro" id="IPR035952">
    <property type="entry name" value="Rhomboid-like_sf"/>
</dbReference>
<keyword evidence="4 11" id="KW-0378">Hydrolase</keyword>
<feature type="transmembrane region" description="Helical" evidence="8">
    <location>
        <begin position="82"/>
        <end position="99"/>
    </location>
</feature>
<feature type="compositionally biased region" description="Basic residues" evidence="7">
    <location>
        <begin position="246"/>
        <end position="257"/>
    </location>
</feature>
<organism evidence="11 12">
    <name type="scientific">Rapidithrix thailandica</name>
    <dbReference type="NCBI Taxonomy" id="413964"/>
    <lineage>
        <taxon>Bacteria</taxon>
        <taxon>Pseudomonadati</taxon>
        <taxon>Bacteroidota</taxon>
        <taxon>Cytophagia</taxon>
        <taxon>Cytophagales</taxon>
        <taxon>Flammeovirgaceae</taxon>
        <taxon>Rapidithrix</taxon>
    </lineage>
</organism>
<keyword evidence="6 8" id="KW-0472">Membrane</keyword>
<keyword evidence="11" id="KW-0645">Protease</keyword>
<evidence type="ECO:0000256" key="3">
    <source>
        <dbReference type="ARBA" id="ARBA00022692"/>
    </source>
</evidence>
<feature type="transmembrane region" description="Helical" evidence="8">
    <location>
        <begin position="111"/>
        <end position="130"/>
    </location>
</feature>
<dbReference type="SUPFAM" id="SSF144091">
    <property type="entry name" value="Rhomboid-like"/>
    <property type="match status" value="1"/>
</dbReference>
<proteinExistence type="inferred from homology"/>
<evidence type="ECO:0000259" key="9">
    <source>
        <dbReference type="Pfam" id="PF01694"/>
    </source>
</evidence>
<feature type="region of interest" description="Disordered" evidence="7">
    <location>
        <begin position="246"/>
        <end position="266"/>
    </location>
</feature>
<dbReference type="EC" id="3.4.21.105" evidence="11"/>
<dbReference type="PANTHER" id="PTHR43731:SF14">
    <property type="entry name" value="PRESENILIN-ASSOCIATED RHOMBOID-LIKE PROTEIN, MITOCHONDRIAL"/>
    <property type="match status" value="1"/>
</dbReference>
<dbReference type="Gene3D" id="1.20.1540.10">
    <property type="entry name" value="Rhomboid-like"/>
    <property type="match status" value="1"/>
</dbReference>
<dbReference type="Pfam" id="PF20216">
    <property type="entry name" value="DUF6576"/>
    <property type="match status" value="1"/>
</dbReference>
<dbReference type="AlphaFoldDB" id="A0AAW9SEZ4"/>
<comment type="similarity">
    <text evidence="2">Belongs to the peptidase S54 family.</text>
</comment>
<gene>
    <name evidence="11" type="ORF">AAG747_20725</name>
</gene>
<dbReference type="GO" id="GO:0006508">
    <property type="term" value="P:proteolysis"/>
    <property type="evidence" value="ECO:0007669"/>
    <property type="project" value="UniProtKB-KW"/>
</dbReference>
<protein>
    <submittedName>
        <fullName evidence="11">Rhomboid family intramembrane serine protease</fullName>
        <ecNumber evidence="11">3.4.21.105</ecNumber>
    </submittedName>
</protein>
<dbReference type="Proteomes" id="UP001403385">
    <property type="component" value="Unassembled WGS sequence"/>
</dbReference>
<dbReference type="PANTHER" id="PTHR43731">
    <property type="entry name" value="RHOMBOID PROTEASE"/>
    <property type="match status" value="1"/>
</dbReference>
<evidence type="ECO:0000256" key="7">
    <source>
        <dbReference type="SAM" id="MobiDB-lite"/>
    </source>
</evidence>
<dbReference type="EMBL" id="JBDKWZ010000013">
    <property type="protein sequence ID" value="MEN7550355.1"/>
    <property type="molecule type" value="Genomic_DNA"/>
</dbReference>
<evidence type="ECO:0000256" key="6">
    <source>
        <dbReference type="ARBA" id="ARBA00023136"/>
    </source>
</evidence>
<keyword evidence="5 8" id="KW-1133">Transmembrane helix</keyword>
<feature type="domain" description="Peptidase S54 rhomboid" evidence="9">
    <location>
        <begin position="69"/>
        <end position="212"/>
    </location>
</feature>
<evidence type="ECO:0000313" key="11">
    <source>
        <dbReference type="EMBL" id="MEN7550355.1"/>
    </source>
</evidence>
<dbReference type="InterPro" id="IPR022764">
    <property type="entry name" value="Peptidase_S54_rhomboid_dom"/>
</dbReference>
<keyword evidence="3 8" id="KW-0812">Transmembrane</keyword>
<reference evidence="11 12" key="1">
    <citation type="submission" date="2024-04" db="EMBL/GenBank/DDBJ databases">
        <title>Novel genus in family Flammeovirgaceae.</title>
        <authorList>
            <person name="Nguyen T.H."/>
            <person name="Vuong T.Q."/>
            <person name="Le H."/>
            <person name="Kim S.-G."/>
        </authorList>
    </citation>
    <scope>NUCLEOTIDE SEQUENCE [LARGE SCALE GENOMIC DNA]</scope>
    <source>
        <strain evidence="11 12">JCM 23209</strain>
    </source>
</reference>
<dbReference type="RefSeq" id="WP_346823136.1">
    <property type="nucleotide sequence ID" value="NZ_JBDKWZ010000013.1"/>
</dbReference>
<evidence type="ECO:0000256" key="5">
    <source>
        <dbReference type="ARBA" id="ARBA00022989"/>
    </source>
</evidence>
<evidence type="ECO:0000256" key="2">
    <source>
        <dbReference type="ARBA" id="ARBA00009045"/>
    </source>
</evidence>
<evidence type="ECO:0000256" key="1">
    <source>
        <dbReference type="ARBA" id="ARBA00004141"/>
    </source>
</evidence>
<evidence type="ECO:0000259" key="10">
    <source>
        <dbReference type="Pfam" id="PF20216"/>
    </source>
</evidence>
<feature type="domain" description="DUF6576" evidence="10">
    <location>
        <begin position="265"/>
        <end position="296"/>
    </location>
</feature>
<dbReference type="GO" id="GO:0016020">
    <property type="term" value="C:membrane"/>
    <property type="evidence" value="ECO:0007669"/>
    <property type="project" value="UniProtKB-SubCell"/>
</dbReference>